<evidence type="ECO:0000259" key="12">
    <source>
        <dbReference type="PROSITE" id="PS51192"/>
    </source>
</evidence>
<keyword evidence="8" id="KW-0539">Nucleus</keyword>
<dbReference type="CDD" id="cd17955">
    <property type="entry name" value="DEADc_DDX49"/>
    <property type="match status" value="1"/>
</dbReference>
<feature type="domain" description="Helicase ATP-binding" evidence="12">
    <location>
        <begin position="142"/>
        <end position="321"/>
    </location>
</feature>
<reference evidence="16" key="1">
    <citation type="submission" date="2017-03" db="EMBL/GenBank/DDBJ databases">
        <title>Genomes of endolithic fungi from Antarctica.</title>
        <authorList>
            <person name="Coleine C."/>
            <person name="Masonjones S."/>
            <person name="Stajich J.E."/>
        </authorList>
    </citation>
    <scope>NUCLEOTIDE SEQUENCE [LARGE SCALE GENOMIC DNA]</scope>
    <source>
        <strain evidence="16">CCFEE 5527</strain>
    </source>
</reference>
<dbReference type="InterPro" id="IPR027417">
    <property type="entry name" value="P-loop_NTPase"/>
</dbReference>
<evidence type="ECO:0000256" key="5">
    <source>
        <dbReference type="ARBA" id="ARBA00022806"/>
    </source>
</evidence>
<evidence type="ECO:0000256" key="10">
    <source>
        <dbReference type="RuleBase" id="RU000492"/>
    </source>
</evidence>
<dbReference type="Pfam" id="PF00270">
    <property type="entry name" value="DEAD"/>
    <property type="match status" value="1"/>
</dbReference>
<feature type="region of interest" description="Disordered" evidence="11">
    <location>
        <begin position="1"/>
        <end position="53"/>
    </location>
</feature>
<keyword evidence="5 10" id="KW-0347">Helicase</keyword>
<dbReference type="PROSITE" id="PS51195">
    <property type="entry name" value="Q_MOTIF"/>
    <property type="match status" value="1"/>
</dbReference>
<keyword evidence="6 10" id="KW-0067">ATP-binding</keyword>
<comment type="caution">
    <text evidence="15">The sequence shown here is derived from an EMBL/GenBank/DDBJ whole genome shotgun (WGS) entry which is preliminary data.</text>
</comment>
<accession>A0A1V8SP72</accession>
<evidence type="ECO:0000313" key="15">
    <source>
        <dbReference type="EMBL" id="OQO00838.1"/>
    </source>
</evidence>
<dbReference type="PROSITE" id="PS51192">
    <property type="entry name" value="HELICASE_ATP_BIND_1"/>
    <property type="match status" value="1"/>
</dbReference>
<evidence type="ECO:0000256" key="11">
    <source>
        <dbReference type="SAM" id="MobiDB-lite"/>
    </source>
</evidence>
<dbReference type="GO" id="GO:0005634">
    <property type="term" value="C:nucleus"/>
    <property type="evidence" value="ECO:0007669"/>
    <property type="project" value="UniProtKB-SubCell"/>
</dbReference>
<gene>
    <name evidence="15" type="ORF">B0A48_13525</name>
</gene>
<dbReference type="SUPFAM" id="SSF52540">
    <property type="entry name" value="P-loop containing nucleoside triphosphate hydrolases"/>
    <property type="match status" value="1"/>
</dbReference>
<proteinExistence type="inferred from homology"/>
<evidence type="ECO:0000256" key="3">
    <source>
        <dbReference type="ARBA" id="ARBA00022741"/>
    </source>
</evidence>
<dbReference type="InterPro" id="IPR011545">
    <property type="entry name" value="DEAD/DEAH_box_helicase_dom"/>
</dbReference>
<dbReference type="GO" id="GO:0010467">
    <property type="term" value="P:gene expression"/>
    <property type="evidence" value="ECO:0007669"/>
    <property type="project" value="UniProtKB-ARBA"/>
</dbReference>
<dbReference type="InterPro" id="IPR014014">
    <property type="entry name" value="RNA_helicase_DEAD_Q_motif"/>
</dbReference>
<dbReference type="SMART" id="SM00487">
    <property type="entry name" value="DEXDc"/>
    <property type="match status" value="1"/>
</dbReference>
<dbReference type="GO" id="GO:0042254">
    <property type="term" value="P:ribosome biogenesis"/>
    <property type="evidence" value="ECO:0007669"/>
    <property type="project" value="UniProtKB-KW"/>
</dbReference>
<dbReference type="GO" id="GO:0003724">
    <property type="term" value="F:RNA helicase activity"/>
    <property type="evidence" value="ECO:0007669"/>
    <property type="project" value="InterPro"/>
</dbReference>
<keyword evidence="2" id="KW-0690">Ribosome biogenesis</keyword>
<keyword evidence="7" id="KW-0694">RNA-binding</keyword>
<dbReference type="InterPro" id="IPR001650">
    <property type="entry name" value="Helicase_C-like"/>
</dbReference>
<dbReference type="Pfam" id="PF00271">
    <property type="entry name" value="Helicase_C"/>
    <property type="match status" value="1"/>
</dbReference>
<name>A0A1V8SP72_9PEZI</name>
<evidence type="ECO:0000259" key="13">
    <source>
        <dbReference type="PROSITE" id="PS51194"/>
    </source>
</evidence>
<dbReference type="GO" id="GO:0016787">
    <property type="term" value="F:hydrolase activity"/>
    <property type="evidence" value="ECO:0007669"/>
    <property type="project" value="UniProtKB-KW"/>
</dbReference>
<dbReference type="GO" id="GO:0005524">
    <property type="term" value="F:ATP binding"/>
    <property type="evidence" value="ECO:0007669"/>
    <property type="project" value="UniProtKB-KW"/>
</dbReference>
<evidence type="ECO:0000256" key="2">
    <source>
        <dbReference type="ARBA" id="ARBA00022517"/>
    </source>
</evidence>
<dbReference type="InterPro" id="IPR000629">
    <property type="entry name" value="RNA-helicase_DEAD-box_CS"/>
</dbReference>
<dbReference type="AlphaFoldDB" id="A0A1V8SP72"/>
<comment type="subcellular location">
    <subcellularLocation>
        <location evidence="1">Nucleus</location>
    </subcellularLocation>
</comment>
<evidence type="ECO:0000256" key="9">
    <source>
        <dbReference type="PROSITE-ProRule" id="PRU00552"/>
    </source>
</evidence>
<dbReference type="InterPro" id="IPR050079">
    <property type="entry name" value="DEAD_box_RNA_helicase"/>
</dbReference>
<keyword evidence="4 10" id="KW-0378">Hydrolase</keyword>
<feature type="compositionally biased region" description="Basic and acidic residues" evidence="11">
    <location>
        <begin position="22"/>
        <end position="35"/>
    </location>
</feature>
<feature type="short sequence motif" description="Q motif" evidence="9">
    <location>
        <begin position="111"/>
        <end position="139"/>
    </location>
</feature>
<feature type="compositionally biased region" description="Low complexity" evidence="11">
    <location>
        <begin position="9"/>
        <end position="21"/>
    </location>
</feature>
<dbReference type="GO" id="GO:0005829">
    <property type="term" value="C:cytosol"/>
    <property type="evidence" value="ECO:0007669"/>
    <property type="project" value="TreeGrafter"/>
</dbReference>
<dbReference type="Proteomes" id="UP000192596">
    <property type="component" value="Unassembled WGS sequence"/>
</dbReference>
<dbReference type="Gene3D" id="3.40.50.300">
    <property type="entry name" value="P-loop containing nucleotide triphosphate hydrolases"/>
    <property type="match status" value="2"/>
</dbReference>
<dbReference type="STRING" id="1507870.A0A1V8SP72"/>
<keyword evidence="16" id="KW-1185">Reference proteome</keyword>
<feature type="domain" description="Helicase C-terminal" evidence="13">
    <location>
        <begin position="340"/>
        <end position="499"/>
    </location>
</feature>
<evidence type="ECO:0000256" key="1">
    <source>
        <dbReference type="ARBA" id="ARBA00004123"/>
    </source>
</evidence>
<evidence type="ECO:0000256" key="4">
    <source>
        <dbReference type="ARBA" id="ARBA00022801"/>
    </source>
</evidence>
<evidence type="ECO:0000256" key="7">
    <source>
        <dbReference type="ARBA" id="ARBA00022884"/>
    </source>
</evidence>
<dbReference type="CDD" id="cd18787">
    <property type="entry name" value="SF2_C_DEAD"/>
    <property type="match status" value="1"/>
</dbReference>
<dbReference type="PANTHER" id="PTHR47959:SF24">
    <property type="entry name" value="ATP-DEPENDENT RNA HELICASE"/>
    <property type="match status" value="1"/>
</dbReference>
<evidence type="ECO:0000256" key="6">
    <source>
        <dbReference type="ARBA" id="ARBA00022840"/>
    </source>
</evidence>
<evidence type="ECO:0000313" key="16">
    <source>
        <dbReference type="Proteomes" id="UP000192596"/>
    </source>
</evidence>
<dbReference type="PROSITE" id="PS51194">
    <property type="entry name" value="HELICASE_CTER"/>
    <property type="match status" value="1"/>
</dbReference>
<dbReference type="SMART" id="SM00490">
    <property type="entry name" value="HELICc"/>
    <property type="match status" value="1"/>
</dbReference>
<keyword evidence="3 10" id="KW-0547">Nucleotide-binding</keyword>
<evidence type="ECO:0000259" key="14">
    <source>
        <dbReference type="PROSITE" id="PS51195"/>
    </source>
</evidence>
<dbReference type="InterPro" id="IPR014001">
    <property type="entry name" value="Helicase_ATP-bd"/>
</dbReference>
<dbReference type="PROSITE" id="PS00039">
    <property type="entry name" value="DEAD_ATP_HELICASE"/>
    <property type="match status" value="1"/>
</dbReference>
<dbReference type="InParanoid" id="A0A1V8SP72"/>
<dbReference type="EMBL" id="NAJO01000033">
    <property type="protein sequence ID" value="OQO00838.1"/>
    <property type="molecule type" value="Genomic_DNA"/>
</dbReference>
<dbReference type="PANTHER" id="PTHR47959">
    <property type="entry name" value="ATP-DEPENDENT RNA HELICASE RHLE-RELATED"/>
    <property type="match status" value="1"/>
</dbReference>
<dbReference type="FunCoup" id="A0A1V8SP72">
    <property type="interactions" value="1519"/>
</dbReference>
<protein>
    <submittedName>
        <fullName evidence="15">ATP-dependent RNA helicase</fullName>
    </submittedName>
</protein>
<comment type="similarity">
    <text evidence="10">Belongs to the DEAD box helicase family.</text>
</comment>
<dbReference type="OrthoDB" id="10261904at2759"/>
<evidence type="ECO:0000256" key="8">
    <source>
        <dbReference type="ARBA" id="ARBA00023242"/>
    </source>
</evidence>
<organism evidence="15 16">
    <name type="scientific">Cryoendolithus antarcticus</name>
    <dbReference type="NCBI Taxonomy" id="1507870"/>
    <lineage>
        <taxon>Eukaryota</taxon>
        <taxon>Fungi</taxon>
        <taxon>Dikarya</taxon>
        <taxon>Ascomycota</taxon>
        <taxon>Pezizomycotina</taxon>
        <taxon>Dothideomycetes</taxon>
        <taxon>Dothideomycetidae</taxon>
        <taxon>Cladosporiales</taxon>
        <taxon>Cladosporiaceae</taxon>
        <taxon>Cryoendolithus</taxon>
    </lineage>
</organism>
<feature type="domain" description="DEAD-box RNA helicase Q" evidence="14">
    <location>
        <begin position="111"/>
        <end position="139"/>
    </location>
</feature>
<dbReference type="GO" id="GO:0003723">
    <property type="term" value="F:RNA binding"/>
    <property type="evidence" value="ECO:0007669"/>
    <property type="project" value="UniProtKB-KW"/>
</dbReference>
<sequence>MAPLRKLTSEGSSTGSISGSSDHIDVEDLPLDHDRPTKRRRTSSESVQPHSVDTDLKKVKHVKTAEATISRIKPKQAAETLPAKVEKASITEEDASVPESILASTAVDETATFSTLSVDPWLVASLSTMAIKTPTMVQKSSIPPILAGRDCIAGSRTGSGKTVAFAVPILQTWARDPSGIYAVVLTPTRELALQLLEQFQAIGSSQGIKCVLITGGADMRAQALDLARRPHIVIATPGRLADHIETSGADTIAGLKRAKYVVLDEADRLLAAGKGSMLPAVQTCLSALPPPSARQTLLFTATLTPEVSALQDLPRPASNPPIFTVNLNASALTLPPTLKQTYQLVNTLHREKYLHILLLTPLNLPKQTIIFANRTSTANLLERLLRLLGHRVTALHSALPQPERTANLSRFRAGAARILVSTDLASRGLDIPAVQLVVNYDLPRNPDDYIHRCGRTARAGRGGLVVNLVGQRDVDVVKAIEERVGREMEAFEEEGVSIEGRVVRDAVGVVGEKKREAMLGIEEGRDVKGNRVRKKG</sequence>